<dbReference type="Proteomes" id="UP000717328">
    <property type="component" value="Unassembled WGS sequence"/>
</dbReference>
<reference evidence="2" key="2">
    <citation type="submission" date="2021-10" db="EMBL/GenBank/DDBJ databases">
        <title>Phylogenomics reveals ancestral predisposition of the termite-cultivated fungus Termitomyces towards a domesticated lifestyle.</title>
        <authorList>
            <person name="Auxier B."/>
            <person name="Grum-Grzhimaylo A."/>
            <person name="Cardenas M.E."/>
            <person name="Lodge J.D."/>
            <person name="Laessoe T."/>
            <person name="Pedersen O."/>
            <person name="Smith M.E."/>
            <person name="Kuyper T.W."/>
            <person name="Franco-Molano E.A."/>
            <person name="Baroni T.J."/>
            <person name="Aanen D.K."/>
        </authorList>
    </citation>
    <scope>NUCLEOTIDE SEQUENCE</scope>
    <source>
        <strain evidence="2">D49</strain>
    </source>
</reference>
<dbReference type="AlphaFoldDB" id="A0A9P7GLM6"/>
<dbReference type="GO" id="GO:0070096">
    <property type="term" value="P:mitochondrial outer membrane translocase complex assembly"/>
    <property type="evidence" value="ECO:0007669"/>
    <property type="project" value="TreeGrafter"/>
</dbReference>
<organism evidence="2 3">
    <name type="scientific">Sphagnurus paluster</name>
    <dbReference type="NCBI Taxonomy" id="117069"/>
    <lineage>
        <taxon>Eukaryota</taxon>
        <taxon>Fungi</taxon>
        <taxon>Dikarya</taxon>
        <taxon>Basidiomycota</taxon>
        <taxon>Agaricomycotina</taxon>
        <taxon>Agaricomycetes</taxon>
        <taxon>Agaricomycetidae</taxon>
        <taxon>Agaricales</taxon>
        <taxon>Tricholomatineae</taxon>
        <taxon>Lyophyllaceae</taxon>
        <taxon>Sphagnurus</taxon>
    </lineage>
</organism>
<name>A0A9P7GLM6_9AGAR</name>
<evidence type="ECO:0000313" key="3">
    <source>
        <dbReference type="Proteomes" id="UP000717328"/>
    </source>
</evidence>
<feature type="compositionally biased region" description="Basic and acidic residues" evidence="1">
    <location>
        <begin position="166"/>
        <end position="187"/>
    </location>
</feature>
<evidence type="ECO:0000313" key="2">
    <source>
        <dbReference type="EMBL" id="KAG5652328.1"/>
    </source>
</evidence>
<dbReference type="GO" id="GO:0005741">
    <property type="term" value="C:mitochondrial outer membrane"/>
    <property type="evidence" value="ECO:0007669"/>
    <property type="project" value="InterPro"/>
</dbReference>
<feature type="compositionally biased region" description="Basic and acidic residues" evidence="1">
    <location>
        <begin position="121"/>
        <end position="132"/>
    </location>
</feature>
<protein>
    <submittedName>
        <fullName evidence="2">Uncharacterized protein</fullName>
    </submittedName>
</protein>
<dbReference type="InterPro" id="IPR013262">
    <property type="entry name" value="OMP_MIM1/TOM13_mt"/>
</dbReference>
<dbReference type="PANTHER" id="PTHR28241:SF1">
    <property type="entry name" value="MITOCHONDRIAL IMPORT PROTEIN 1"/>
    <property type="match status" value="1"/>
</dbReference>
<dbReference type="EMBL" id="JABCKI010000137">
    <property type="protein sequence ID" value="KAG5652328.1"/>
    <property type="molecule type" value="Genomic_DNA"/>
</dbReference>
<evidence type="ECO:0000256" key="1">
    <source>
        <dbReference type="SAM" id="MobiDB-lite"/>
    </source>
</evidence>
<proteinExistence type="predicted"/>
<accession>A0A9P7GLM6</accession>
<reference evidence="2" key="1">
    <citation type="submission" date="2021-02" db="EMBL/GenBank/DDBJ databases">
        <authorList>
            <person name="Nieuwenhuis M."/>
            <person name="Van De Peppel L.J.J."/>
        </authorList>
    </citation>
    <scope>NUCLEOTIDE SEQUENCE</scope>
    <source>
        <strain evidence="2">D49</strain>
    </source>
</reference>
<keyword evidence="3" id="KW-1185">Reference proteome</keyword>
<feature type="region of interest" description="Disordered" evidence="1">
    <location>
        <begin position="113"/>
        <end position="132"/>
    </location>
</feature>
<dbReference type="Pfam" id="PF08219">
    <property type="entry name" value="TOM13"/>
    <property type="match status" value="1"/>
</dbReference>
<dbReference type="GO" id="GO:0045040">
    <property type="term" value="P:protein insertion into mitochondrial outer membrane"/>
    <property type="evidence" value="ECO:0007669"/>
    <property type="project" value="TreeGrafter"/>
</dbReference>
<sequence length="354" mass="38696">MASKGAPKSGRILGLVYTRPRRRNGVPGLGLRDGKSRESTGHNVIEEQFNAALSQAFSPPPSDRHEHVDTTKGQPESSLNDPAELPAEPLGESFVSSGSLEDSWKAEYEAQVETWRTQSSEAREKAQRERERWEAIRAAEREEAERRKAMGIVDEPEPTAELSESEGEHDASWETVSSHRPESEHLAESSIAPSERAVSPKPPADHKEYITPVLTASVPSAEITRTHSHADTGDDSQKWEDIQSESITSSFPSMSYPEHTQTPSPSRQEPPPAPLNATIAIFDSSLSTRTRVTALFSSLAINMLLPFVNGVMLGFGEIFAKNVVMDWFGWRPAAPGHVAASAGLSASRPKTPWG</sequence>
<feature type="region of interest" description="Disordered" evidence="1">
    <location>
        <begin position="141"/>
        <end position="207"/>
    </location>
</feature>
<feature type="region of interest" description="Disordered" evidence="1">
    <location>
        <begin position="247"/>
        <end position="275"/>
    </location>
</feature>
<dbReference type="OrthoDB" id="5529571at2759"/>
<dbReference type="PANTHER" id="PTHR28241">
    <property type="entry name" value="MITOCHONDRIAL IMPORT PROTEIN 1"/>
    <property type="match status" value="1"/>
</dbReference>
<comment type="caution">
    <text evidence="2">The sequence shown here is derived from an EMBL/GenBank/DDBJ whole genome shotgun (WGS) entry which is preliminary data.</text>
</comment>
<gene>
    <name evidence="2" type="ORF">H0H81_005396</name>
</gene>
<feature type="compositionally biased region" description="Acidic residues" evidence="1">
    <location>
        <begin position="154"/>
        <end position="165"/>
    </location>
</feature>
<feature type="region of interest" description="Disordered" evidence="1">
    <location>
        <begin position="1"/>
        <end position="103"/>
    </location>
</feature>
<feature type="compositionally biased region" description="Polar residues" evidence="1">
    <location>
        <begin position="71"/>
        <end position="80"/>
    </location>
</feature>